<feature type="binding site" evidence="8">
    <location>
        <position position="511"/>
    </location>
    <ligand>
        <name>Mg(2+)</name>
        <dbReference type="ChEBI" id="CHEBI:18420"/>
    </ligand>
</feature>
<keyword evidence="3 8" id="KW-0808">Transferase</keyword>
<dbReference type="HAMAP" id="MF_01595">
    <property type="entry name" value="PNPase"/>
    <property type="match status" value="1"/>
</dbReference>
<comment type="catalytic activity">
    <reaction evidence="8">
        <text>RNA(n+1) + phosphate = RNA(n) + a ribonucleoside 5'-diphosphate</text>
        <dbReference type="Rhea" id="RHEA:22096"/>
        <dbReference type="Rhea" id="RHEA-COMP:14527"/>
        <dbReference type="Rhea" id="RHEA-COMP:17342"/>
        <dbReference type="ChEBI" id="CHEBI:43474"/>
        <dbReference type="ChEBI" id="CHEBI:57930"/>
        <dbReference type="ChEBI" id="CHEBI:140395"/>
        <dbReference type="EC" id="2.7.7.8"/>
    </reaction>
</comment>
<evidence type="ECO:0000256" key="2">
    <source>
        <dbReference type="ARBA" id="ARBA00022490"/>
    </source>
</evidence>
<evidence type="ECO:0000256" key="4">
    <source>
        <dbReference type="ARBA" id="ARBA00022695"/>
    </source>
</evidence>
<dbReference type="InterPro" id="IPR012340">
    <property type="entry name" value="NA-bd_OB-fold"/>
</dbReference>
<dbReference type="Gene3D" id="3.30.1370.10">
    <property type="entry name" value="K Homology domain, type 1"/>
    <property type="match status" value="1"/>
</dbReference>
<gene>
    <name evidence="8" type="primary">pnp</name>
    <name evidence="11" type="ORF">SAMN05216463_10479</name>
</gene>
<sequence length="800" mass="89521">MCNFAPVFYILDVLYKMNVITKTLQLADGRTITIETGKVAKQTDGAVMLKMNNTVLLATVCAAKDAVPGTDFMPLQVDYREQYSAAGRFPGGFTKREGKASDNEILTSRLVDRVLRPLFPSNYHAEVFVNVMLFSADGVDQPDALAGFAASAALACSDIPFECPISEVRVARINGEYVIDPTFEQMKEADMDIMVGASAENIMMVEGEMKEVSEQDMIGALKAAMEAIKPMCELQAELSKELGKDVKREYDHEVNDEELREQMNKELYQPAYDVTKQALEKQQRAEAFEKILTDFKEKYAAEHADLTEDEMEEKYAMMDRYYHDVERDAMRRCILDEGIRLDGRKTDEIRPIWCEVSPLPMPHGSSIFTRGETQSLSTCTLGTKLDEKLVDDVLEHGYQRFLLHYNFPPFCTGEAKAQRGVGRREIGHGHLAWRGLKGQIPEDFPYTVRLVSQILESNGSSSMATVCAGTLALMDAGVPMKKPVSGIAMGLIKNPGEDKYAVLSDILGDEDHLGDMDFKTTGTKDGLTATQMDIKCDGLSFDILEKALMQAKAGREHILKCLTDTIAEPRAEMKPQVPRIVQLEIPKEFIGAVIGPGGKIIQQMQEDTGATITIDEVDGVGKVQVSAPNKDSIDAAIGKIKAIVAIPEVGEVYDGVVRSIMPYGCFVEIMPGKDGLLHISEIDWKRLETVEEAGIKEGDHIQVKLLEIDPKTGKYKLSHRVLIEKPADYVERPARGERRERPERNGERRDRRPDRGDRRNGERRERPERGEHRPRPEQQEAPKENQEPKDFSDSLDNMDF</sequence>
<dbReference type="CDD" id="cd02393">
    <property type="entry name" value="KH-I_PNPase"/>
    <property type="match status" value="1"/>
</dbReference>
<dbReference type="PANTHER" id="PTHR11252">
    <property type="entry name" value="POLYRIBONUCLEOTIDE NUCLEOTIDYLTRANSFERASE"/>
    <property type="match status" value="1"/>
</dbReference>
<dbReference type="InterPro" id="IPR020568">
    <property type="entry name" value="Ribosomal_Su5_D2-typ_SF"/>
</dbReference>
<keyword evidence="4 8" id="KW-0548">Nucleotidyltransferase</keyword>
<keyword evidence="6 8" id="KW-0460">Magnesium</keyword>
<dbReference type="GO" id="GO:0004654">
    <property type="term" value="F:polyribonucleotide nucleotidyltransferase activity"/>
    <property type="evidence" value="ECO:0007669"/>
    <property type="project" value="UniProtKB-UniRule"/>
</dbReference>
<dbReference type="InterPro" id="IPR003029">
    <property type="entry name" value="S1_domain"/>
</dbReference>
<dbReference type="EC" id="2.7.7.8" evidence="8"/>
<dbReference type="PIRSF" id="PIRSF005499">
    <property type="entry name" value="PNPase"/>
    <property type="match status" value="1"/>
</dbReference>
<dbReference type="Pfam" id="PF03726">
    <property type="entry name" value="PNPase"/>
    <property type="match status" value="1"/>
</dbReference>
<dbReference type="NCBIfam" id="TIGR03591">
    <property type="entry name" value="polynuc_phos"/>
    <property type="match status" value="1"/>
</dbReference>
<dbReference type="Pfam" id="PF03725">
    <property type="entry name" value="RNase_PH_C"/>
    <property type="match status" value="1"/>
</dbReference>
<dbReference type="SUPFAM" id="SSF55666">
    <property type="entry name" value="Ribonuclease PH domain 2-like"/>
    <property type="match status" value="2"/>
</dbReference>
<evidence type="ECO:0000256" key="1">
    <source>
        <dbReference type="ARBA" id="ARBA00007404"/>
    </source>
</evidence>
<evidence type="ECO:0000256" key="9">
    <source>
        <dbReference type="SAM" id="MobiDB-lite"/>
    </source>
</evidence>
<name>A0A1M6SWH6_XYLRU</name>
<dbReference type="CDD" id="cd11364">
    <property type="entry name" value="RNase_PH_PNPase_2"/>
    <property type="match status" value="1"/>
</dbReference>
<evidence type="ECO:0000256" key="5">
    <source>
        <dbReference type="ARBA" id="ARBA00022723"/>
    </source>
</evidence>
<dbReference type="GO" id="GO:0003723">
    <property type="term" value="F:RNA binding"/>
    <property type="evidence" value="ECO:0007669"/>
    <property type="project" value="UniProtKB-UniRule"/>
</dbReference>
<feature type="region of interest" description="Disordered" evidence="9">
    <location>
        <begin position="733"/>
        <end position="800"/>
    </location>
</feature>
<dbReference type="SUPFAM" id="SSF54791">
    <property type="entry name" value="Eukaryotic type KH-domain (KH-domain type I)"/>
    <property type="match status" value="1"/>
</dbReference>
<evidence type="ECO:0000256" key="3">
    <source>
        <dbReference type="ARBA" id="ARBA00022679"/>
    </source>
</evidence>
<organism evidence="11 12">
    <name type="scientific">Xylanibacter ruminicola</name>
    <name type="common">Prevotella ruminicola</name>
    <dbReference type="NCBI Taxonomy" id="839"/>
    <lineage>
        <taxon>Bacteria</taxon>
        <taxon>Pseudomonadati</taxon>
        <taxon>Bacteroidota</taxon>
        <taxon>Bacteroidia</taxon>
        <taxon>Bacteroidales</taxon>
        <taxon>Prevotellaceae</taxon>
        <taxon>Xylanibacter</taxon>
    </lineage>
</organism>
<dbReference type="EMBL" id="FRBD01000004">
    <property type="protein sequence ID" value="SHK49019.1"/>
    <property type="molecule type" value="Genomic_DNA"/>
</dbReference>
<proteinExistence type="inferred from homology"/>
<dbReference type="Gene3D" id="3.30.230.70">
    <property type="entry name" value="GHMP Kinase, N-terminal domain"/>
    <property type="match status" value="2"/>
</dbReference>
<dbReference type="PROSITE" id="PS50084">
    <property type="entry name" value="KH_TYPE_1"/>
    <property type="match status" value="1"/>
</dbReference>
<dbReference type="AlphaFoldDB" id="A0A1M6SWH6"/>
<comment type="function">
    <text evidence="8">Involved in mRNA degradation. Catalyzes the phosphorolysis of single-stranded polyribonucleotides processively in the 3'- to 5'-direction.</text>
</comment>
<dbReference type="InterPro" id="IPR027408">
    <property type="entry name" value="PNPase/RNase_PH_dom_sf"/>
</dbReference>
<comment type="cofactor">
    <cofactor evidence="8">
        <name>Mg(2+)</name>
        <dbReference type="ChEBI" id="CHEBI:18420"/>
    </cofactor>
</comment>
<dbReference type="SMART" id="SM00316">
    <property type="entry name" value="S1"/>
    <property type="match status" value="1"/>
</dbReference>
<dbReference type="FunFam" id="3.30.230.70:FF:000001">
    <property type="entry name" value="Polyribonucleotide nucleotidyltransferase"/>
    <property type="match status" value="1"/>
</dbReference>
<dbReference type="GO" id="GO:0005829">
    <property type="term" value="C:cytosol"/>
    <property type="evidence" value="ECO:0007669"/>
    <property type="project" value="TreeGrafter"/>
</dbReference>
<dbReference type="SUPFAM" id="SSF50249">
    <property type="entry name" value="Nucleic acid-binding proteins"/>
    <property type="match status" value="1"/>
</dbReference>
<dbReference type="InterPro" id="IPR012162">
    <property type="entry name" value="PNPase"/>
</dbReference>
<dbReference type="GO" id="GO:0000175">
    <property type="term" value="F:3'-5'-RNA exonuclease activity"/>
    <property type="evidence" value="ECO:0007669"/>
    <property type="project" value="TreeGrafter"/>
</dbReference>
<dbReference type="FunFam" id="3.30.1370.10:FF:000001">
    <property type="entry name" value="Polyribonucleotide nucleotidyltransferase"/>
    <property type="match status" value="1"/>
</dbReference>
<dbReference type="SUPFAM" id="SSF54211">
    <property type="entry name" value="Ribosomal protein S5 domain 2-like"/>
    <property type="match status" value="2"/>
</dbReference>
<dbReference type="Pfam" id="PF00013">
    <property type="entry name" value="KH_1"/>
    <property type="match status" value="1"/>
</dbReference>
<dbReference type="InterPro" id="IPR036345">
    <property type="entry name" value="ExoRNase_PH_dom2_sf"/>
</dbReference>
<comment type="similarity">
    <text evidence="1 8">Belongs to the polyribonucleotide nucleotidyltransferase family.</text>
</comment>
<dbReference type="SMART" id="SM00322">
    <property type="entry name" value="KH"/>
    <property type="match status" value="1"/>
</dbReference>
<evidence type="ECO:0000256" key="8">
    <source>
        <dbReference type="HAMAP-Rule" id="MF_01595"/>
    </source>
</evidence>
<dbReference type="Pfam" id="PF01138">
    <property type="entry name" value="RNase_PH"/>
    <property type="match status" value="2"/>
</dbReference>
<protein>
    <recommendedName>
        <fullName evidence="8">Polyribonucleotide nucleotidyltransferase</fullName>
        <ecNumber evidence="8">2.7.7.8</ecNumber>
    </recommendedName>
    <alternativeName>
        <fullName evidence="8">Polynucleotide phosphorylase</fullName>
        <shortName evidence="8">PNPase</shortName>
    </alternativeName>
</protein>
<feature type="binding site" evidence="8">
    <location>
        <position position="517"/>
    </location>
    <ligand>
        <name>Mg(2+)</name>
        <dbReference type="ChEBI" id="CHEBI:18420"/>
    </ligand>
</feature>
<dbReference type="FunFam" id="2.40.50.140:FF:000178">
    <property type="entry name" value="Polyribonucleotide nucleotidyltransferase"/>
    <property type="match status" value="1"/>
</dbReference>
<dbReference type="PANTHER" id="PTHR11252:SF0">
    <property type="entry name" value="POLYRIBONUCLEOTIDE NUCLEOTIDYLTRANSFERASE 1, MITOCHONDRIAL"/>
    <property type="match status" value="1"/>
</dbReference>
<dbReference type="NCBIfam" id="NF008805">
    <property type="entry name" value="PRK11824.1"/>
    <property type="match status" value="1"/>
</dbReference>
<keyword evidence="5 8" id="KW-0479">Metal-binding</keyword>
<dbReference type="GO" id="GO:0006402">
    <property type="term" value="P:mRNA catabolic process"/>
    <property type="evidence" value="ECO:0007669"/>
    <property type="project" value="UniProtKB-UniRule"/>
</dbReference>
<evidence type="ECO:0000256" key="7">
    <source>
        <dbReference type="ARBA" id="ARBA00022884"/>
    </source>
</evidence>
<dbReference type="InterPro" id="IPR036612">
    <property type="entry name" value="KH_dom_type_1_sf"/>
</dbReference>
<dbReference type="InterPro" id="IPR015847">
    <property type="entry name" value="ExoRNase_PH_dom2"/>
</dbReference>
<dbReference type="PROSITE" id="PS50126">
    <property type="entry name" value="S1"/>
    <property type="match status" value="1"/>
</dbReference>
<dbReference type="Gene3D" id="2.40.50.140">
    <property type="entry name" value="Nucleic acid-binding proteins"/>
    <property type="match status" value="1"/>
</dbReference>
<evidence type="ECO:0000313" key="11">
    <source>
        <dbReference type="EMBL" id="SHK49019.1"/>
    </source>
</evidence>
<evidence type="ECO:0000313" key="12">
    <source>
        <dbReference type="Proteomes" id="UP000184130"/>
    </source>
</evidence>
<evidence type="ECO:0000259" key="10">
    <source>
        <dbReference type="PROSITE" id="PS50126"/>
    </source>
</evidence>
<dbReference type="InterPro" id="IPR001247">
    <property type="entry name" value="ExoRNase_PH_dom1"/>
</dbReference>
<keyword evidence="2 8" id="KW-0963">Cytoplasm</keyword>
<dbReference type="GO" id="GO:0000287">
    <property type="term" value="F:magnesium ion binding"/>
    <property type="evidence" value="ECO:0007669"/>
    <property type="project" value="UniProtKB-UniRule"/>
</dbReference>
<dbReference type="Pfam" id="PF00575">
    <property type="entry name" value="S1"/>
    <property type="match status" value="1"/>
</dbReference>
<reference evidence="11 12" key="1">
    <citation type="submission" date="2016-11" db="EMBL/GenBank/DDBJ databases">
        <authorList>
            <person name="Jaros S."/>
            <person name="Januszkiewicz K."/>
            <person name="Wedrychowicz H."/>
        </authorList>
    </citation>
    <scope>NUCLEOTIDE SEQUENCE [LARGE SCALE GENOMIC DNA]</scope>
    <source>
        <strain evidence="11 12">KHT3</strain>
    </source>
</reference>
<keyword evidence="7 8" id="KW-0694">RNA-binding</keyword>
<dbReference type="InterPro" id="IPR004087">
    <property type="entry name" value="KH_dom"/>
</dbReference>
<feature type="compositionally biased region" description="Basic and acidic residues" evidence="9">
    <location>
        <begin position="733"/>
        <end position="792"/>
    </location>
</feature>
<evidence type="ECO:0000256" key="6">
    <source>
        <dbReference type="ARBA" id="ARBA00022842"/>
    </source>
</evidence>
<accession>A0A1M6SWH6</accession>
<comment type="subcellular location">
    <subcellularLocation>
        <location evidence="8">Cytoplasm</location>
    </subcellularLocation>
</comment>
<dbReference type="GO" id="GO:0006396">
    <property type="term" value="P:RNA processing"/>
    <property type="evidence" value="ECO:0007669"/>
    <property type="project" value="InterPro"/>
</dbReference>
<feature type="domain" description="S1 motif" evidence="10">
    <location>
        <begin position="650"/>
        <end position="720"/>
    </location>
</feature>
<dbReference type="Proteomes" id="UP000184130">
    <property type="component" value="Unassembled WGS sequence"/>
</dbReference>
<dbReference type="InterPro" id="IPR004088">
    <property type="entry name" value="KH_dom_type_1"/>
</dbReference>
<dbReference type="InterPro" id="IPR015848">
    <property type="entry name" value="PNPase_PH_RNA-bd_bac/org-type"/>
</dbReference>